<dbReference type="PANTHER" id="PTHR23127:SF0">
    <property type="entry name" value="H_ACA RIBONUCLEOPROTEIN COMPLEX SUBUNIT DKC1"/>
    <property type="match status" value="1"/>
</dbReference>
<dbReference type="InterPro" id="IPR002478">
    <property type="entry name" value="PUA"/>
</dbReference>
<feature type="transmembrane region" description="Helical" evidence="9">
    <location>
        <begin position="706"/>
        <end position="730"/>
    </location>
</feature>
<feature type="domain" description="EF-hand" evidence="10">
    <location>
        <begin position="944"/>
        <end position="979"/>
    </location>
</feature>
<reference evidence="11" key="1">
    <citation type="submission" date="2021-02" db="EMBL/GenBank/DDBJ databases">
        <authorList>
            <person name="Dougan E. K."/>
            <person name="Rhodes N."/>
            <person name="Thang M."/>
            <person name="Chan C."/>
        </authorList>
    </citation>
    <scope>NUCLEOTIDE SEQUENCE</scope>
</reference>
<dbReference type="PROSITE" id="PS50222">
    <property type="entry name" value="EF_HAND_2"/>
    <property type="match status" value="2"/>
</dbReference>
<keyword evidence="5 9" id="KW-1133">Transmembrane helix</keyword>
<accession>A0A812KT09</accession>
<evidence type="ECO:0000256" key="6">
    <source>
        <dbReference type="ARBA" id="ARBA00023136"/>
    </source>
</evidence>
<dbReference type="CDD" id="cd21148">
    <property type="entry name" value="PUA_Cbf5"/>
    <property type="match status" value="1"/>
</dbReference>
<evidence type="ECO:0000256" key="5">
    <source>
        <dbReference type="ARBA" id="ARBA00022989"/>
    </source>
</evidence>
<dbReference type="Pfam" id="PF01509">
    <property type="entry name" value="TruB_N"/>
    <property type="match status" value="1"/>
</dbReference>
<dbReference type="Pfam" id="PF16198">
    <property type="entry name" value="TruB_C_2"/>
    <property type="match status" value="1"/>
</dbReference>
<feature type="transmembrane region" description="Helical" evidence="9">
    <location>
        <begin position="665"/>
        <end position="686"/>
    </location>
</feature>
<keyword evidence="6 9" id="KW-0472">Membrane</keyword>
<dbReference type="Proteomes" id="UP000601435">
    <property type="component" value="Unassembled WGS sequence"/>
</dbReference>
<feature type="transmembrane region" description="Helical" evidence="9">
    <location>
        <begin position="631"/>
        <end position="653"/>
    </location>
</feature>
<dbReference type="PANTHER" id="PTHR23127">
    <property type="entry name" value="CENTROMERE/MICROTUBULE BINDING PROTEIN CBF5"/>
    <property type="match status" value="1"/>
</dbReference>
<dbReference type="FunFam" id="3.30.2350.10:FF:000001">
    <property type="entry name" value="H/ACA ribonucleoprotein complex subunit CBF5"/>
    <property type="match status" value="1"/>
</dbReference>
<dbReference type="InterPro" id="IPR027359">
    <property type="entry name" value="Volt_channel_dom_sf"/>
</dbReference>
<dbReference type="InterPro" id="IPR004521">
    <property type="entry name" value="Uncharacterised_CHP00451"/>
</dbReference>
<dbReference type="GO" id="GO:0031118">
    <property type="term" value="P:rRNA pseudouridine synthesis"/>
    <property type="evidence" value="ECO:0007669"/>
    <property type="project" value="TreeGrafter"/>
</dbReference>
<dbReference type="GO" id="GO:0009982">
    <property type="term" value="F:pseudouridine synthase activity"/>
    <property type="evidence" value="ECO:0007669"/>
    <property type="project" value="InterPro"/>
</dbReference>
<dbReference type="OrthoDB" id="10250002at2759"/>
<organism evidence="11 12">
    <name type="scientific">Symbiodinium necroappetens</name>
    <dbReference type="NCBI Taxonomy" id="1628268"/>
    <lineage>
        <taxon>Eukaryota</taxon>
        <taxon>Sar</taxon>
        <taxon>Alveolata</taxon>
        <taxon>Dinophyceae</taxon>
        <taxon>Suessiales</taxon>
        <taxon>Symbiodiniaceae</taxon>
        <taxon>Symbiodinium</taxon>
    </lineage>
</organism>
<dbReference type="EMBL" id="CAJNJA010008209">
    <property type="protein sequence ID" value="CAE7234050.1"/>
    <property type="molecule type" value="Genomic_DNA"/>
</dbReference>
<dbReference type="InterPro" id="IPR015947">
    <property type="entry name" value="PUA-like_sf"/>
</dbReference>
<dbReference type="InterPro" id="IPR020103">
    <property type="entry name" value="PsdUridine_synth_cat_dom_sf"/>
</dbReference>
<dbReference type="Pfam" id="PF08068">
    <property type="entry name" value="DKCLD"/>
    <property type="match status" value="1"/>
</dbReference>
<keyword evidence="4" id="KW-0106">Calcium</keyword>
<evidence type="ECO:0000256" key="9">
    <source>
        <dbReference type="SAM" id="Phobius"/>
    </source>
</evidence>
<dbReference type="Pfam" id="PF13499">
    <property type="entry name" value="EF-hand_7"/>
    <property type="match status" value="1"/>
</dbReference>
<comment type="similarity">
    <text evidence="2">Belongs to the pseudouridine synthase TruB family.</text>
</comment>
<feature type="transmembrane region" description="Helical" evidence="9">
    <location>
        <begin position="852"/>
        <end position="876"/>
    </location>
</feature>
<dbReference type="NCBIfam" id="NF003280">
    <property type="entry name" value="PRK04270.1"/>
    <property type="match status" value="1"/>
</dbReference>
<protein>
    <submittedName>
        <fullName evidence="11">CBF5 protein</fullName>
    </submittedName>
</protein>
<dbReference type="SMART" id="SM00359">
    <property type="entry name" value="PUA"/>
    <property type="match status" value="1"/>
</dbReference>
<keyword evidence="7" id="KW-0413">Isomerase</keyword>
<dbReference type="Pfam" id="PF01472">
    <property type="entry name" value="PUA"/>
    <property type="match status" value="1"/>
</dbReference>
<dbReference type="InterPro" id="IPR018247">
    <property type="entry name" value="EF_Hand_1_Ca_BS"/>
</dbReference>
<feature type="domain" description="EF-hand" evidence="10">
    <location>
        <begin position="901"/>
        <end position="936"/>
    </location>
</feature>
<dbReference type="SMART" id="SM01136">
    <property type="entry name" value="DKCLD"/>
    <property type="match status" value="1"/>
</dbReference>
<dbReference type="SUPFAM" id="SSF47473">
    <property type="entry name" value="EF-hand"/>
    <property type="match status" value="1"/>
</dbReference>
<gene>
    <name evidence="11" type="primary">CBF5</name>
    <name evidence="11" type="ORF">SNEC2469_LOCUS3801</name>
</gene>
<dbReference type="GO" id="GO:0005509">
    <property type="term" value="F:calcium ion binding"/>
    <property type="evidence" value="ECO:0007669"/>
    <property type="project" value="InterPro"/>
</dbReference>
<name>A0A812KT09_9DINO</name>
<dbReference type="SMART" id="SM00054">
    <property type="entry name" value="EFh"/>
    <property type="match status" value="2"/>
</dbReference>
<evidence type="ECO:0000256" key="1">
    <source>
        <dbReference type="ARBA" id="ARBA00004141"/>
    </source>
</evidence>
<proteinExistence type="inferred from homology"/>
<evidence type="ECO:0000256" key="7">
    <source>
        <dbReference type="ARBA" id="ARBA00023235"/>
    </source>
</evidence>
<evidence type="ECO:0000256" key="3">
    <source>
        <dbReference type="ARBA" id="ARBA00022692"/>
    </source>
</evidence>
<dbReference type="Gene3D" id="1.20.120.350">
    <property type="entry name" value="Voltage-gated potassium channels. Chain C"/>
    <property type="match status" value="1"/>
</dbReference>
<dbReference type="GO" id="GO:1990481">
    <property type="term" value="P:mRNA pseudouridine synthesis"/>
    <property type="evidence" value="ECO:0007669"/>
    <property type="project" value="TreeGrafter"/>
</dbReference>
<evidence type="ECO:0000259" key="10">
    <source>
        <dbReference type="PROSITE" id="PS50222"/>
    </source>
</evidence>
<keyword evidence="3 9" id="KW-0812">Transmembrane</keyword>
<dbReference type="CDD" id="cd02572">
    <property type="entry name" value="PseudoU_synth_hDyskerin"/>
    <property type="match status" value="1"/>
</dbReference>
<dbReference type="PROSITE" id="PS00018">
    <property type="entry name" value="EF_HAND_1"/>
    <property type="match status" value="2"/>
</dbReference>
<dbReference type="GO" id="GO:0031429">
    <property type="term" value="C:box H/ACA snoRNP complex"/>
    <property type="evidence" value="ECO:0007669"/>
    <property type="project" value="TreeGrafter"/>
</dbReference>
<dbReference type="Pfam" id="PF00520">
    <property type="entry name" value="Ion_trans"/>
    <property type="match status" value="1"/>
</dbReference>
<dbReference type="SUPFAM" id="SSF55120">
    <property type="entry name" value="Pseudouridine synthase"/>
    <property type="match status" value="1"/>
</dbReference>
<dbReference type="InterPro" id="IPR036974">
    <property type="entry name" value="PUA_sf"/>
</dbReference>
<dbReference type="Gene3D" id="1.10.238.10">
    <property type="entry name" value="EF-hand"/>
    <property type="match status" value="1"/>
</dbReference>
<evidence type="ECO:0000313" key="11">
    <source>
        <dbReference type="EMBL" id="CAE7234050.1"/>
    </source>
</evidence>
<dbReference type="InterPro" id="IPR002501">
    <property type="entry name" value="PsdUridine_synth_N"/>
</dbReference>
<dbReference type="Gene3D" id="3.30.2350.10">
    <property type="entry name" value="Pseudouridine synthase"/>
    <property type="match status" value="1"/>
</dbReference>
<dbReference type="GO" id="GO:0005216">
    <property type="term" value="F:monoatomic ion channel activity"/>
    <property type="evidence" value="ECO:0007669"/>
    <property type="project" value="InterPro"/>
</dbReference>
<dbReference type="GO" id="GO:0031120">
    <property type="term" value="P:snRNA pseudouridine synthesis"/>
    <property type="evidence" value="ECO:0007669"/>
    <property type="project" value="TreeGrafter"/>
</dbReference>
<dbReference type="InterPro" id="IPR004802">
    <property type="entry name" value="tRNA_PsdUridine_synth_B_fam"/>
</dbReference>
<dbReference type="Gene3D" id="2.30.130.10">
    <property type="entry name" value="PUA domain"/>
    <property type="match status" value="1"/>
</dbReference>
<dbReference type="NCBIfam" id="TIGR00451">
    <property type="entry name" value="unchar_dom_2"/>
    <property type="match status" value="1"/>
</dbReference>
<evidence type="ECO:0000256" key="4">
    <source>
        <dbReference type="ARBA" id="ARBA00022837"/>
    </source>
</evidence>
<feature type="region of interest" description="Disordered" evidence="8">
    <location>
        <begin position="596"/>
        <end position="615"/>
    </location>
</feature>
<dbReference type="AlphaFoldDB" id="A0A812KT09"/>
<comment type="subcellular location">
    <subcellularLocation>
        <location evidence="1">Membrane</location>
        <topology evidence="1">Multi-pass membrane protein</topology>
    </subcellularLocation>
</comment>
<feature type="transmembrane region" description="Helical" evidence="9">
    <location>
        <begin position="818"/>
        <end position="840"/>
    </location>
</feature>
<dbReference type="InterPro" id="IPR032819">
    <property type="entry name" value="TruB_C"/>
</dbReference>
<dbReference type="SUPFAM" id="SSF81324">
    <property type="entry name" value="Voltage-gated potassium channels"/>
    <property type="match status" value="1"/>
</dbReference>
<evidence type="ECO:0000256" key="2">
    <source>
        <dbReference type="ARBA" id="ARBA00008999"/>
    </source>
</evidence>
<evidence type="ECO:0000313" key="12">
    <source>
        <dbReference type="Proteomes" id="UP000601435"/>
    </source>
</evidence>
<feature type="transmembrane region" description="Helical" evidence="9">
    <location>
        <begin position="776"/>
        <end position="798"/>
    </location>
</feature>
<dbReference type="CDD" id="cd00051">
    <property type="entry name" value="EFh"/>
    <property type="match status" value="1"/>
</dbReference>
<dbReference type="NCBIfam" id="TIGR00425">
    <property type="entry name" value="CBF5"/>
    <property type="match status" value="1"/>
</dbReference>
<dbReference type="InterPro" id="IPR012960">
    <property type="entry name" value="Dyskerin-like"/>
</dbReference>
<dbReference type="PROSITE" id="PS50890">
    <property type="entry name" value="PUA"/>
    <property type="match status" value="1"/>
</dbReference>
<comment type="caution">
    <text evidence="11">The sequence shown here is derived from an EMBL/GenBank/DDBJ whole genome shotgun (WGS) entry which is preliminary data.</text>
</comment>
<feature type="region of interest" description="Disordered" evidence="8">
    <location>
        <begin position="524"/>
        <end position="578"/>
    </location>
</feature>
<sequence>MAETEKKKKKKAGEELYIKPEETQKPIDTSKWPLLLKNYSKLLVRTGHYTPLPFGCSPMTRPLDAYLLYGILNLDKPVNPSSHEVVSWIKRIMNCEKTGHSGTLDPKVSGCLLVCLNRATRLVKAQQSAGKEYIAVVRFHSDVGSASKVQKALDELTGACFQRPPVISAVKRQLRVRTIYEAKLLEYNAKRQMAVVWASCEAGTYIRTLCVHLGFMLGVGAHMQELRRNRSGVLDEHKYMSTMHDVLDAQYMYNNMRDEKYLRRIVMPLELILTNYPRIVVKDSAVNAICYGAQLMIPGVLRFEQEIEVGSEIVMMTTKGEAIATGIAQMTTAVIASVDHGVVAVIKRVIMERDTYNMRWGYGPRSSDKKKLILAGKLTEKGKPNENTPKAWLLGQGRWSYLPKLTSEEAQAEMDEALKAAAKAGKKKRAAEAGDVRPFRSESSPVFMMQREECLDMDGGTAAADATAAKLHSCSADAAVRRDDHLRSFIQEEFGKQADLLQELSSQIRSAVVLGVAQRGHAREFSFAHRPSPSAKKAPKAAGDDPRLDDSDTHAKTSAEGKREHHKDHNKFYEPGDPFWDNELQTRLNEHQRKAFAKAKSATMNSSGHHESKPQPGFLSGIAHTIVSSSIFQAGIMLLILINLVLLGVEVDVASTLPPGEEPPWFQTVNVIIVLIFVAEIVLKFVAHGCRDFFCGPDRWWNNFDLAIIAASVFETAMELIASAISVGSVDSSHLRIMRFVRLGRALRGVRVMRLLRFISALRSIVFAILSTLWSLVWTLVLLILLFYCFGVILAQLVSDHCRYQDPSEECSPVLRRFWSSVPESMLTLFMSITGGLSWVEALEPLRDATPIAAAFMLLYIFITIFAILNVVTGVFCNNAIESAKADKEIAIMKQMSWHQSQLRTLKGVFREIDADTSNMITFLELEEALSQKKLSSFMESMDISTQDIWTLFMVLDADESGEISLEEFVEGCMQLQGPAQSVQLARMRYETKITRQEIKRVFDEIQELGTMLQGC</sequence>
<dbReference type="InterPro" id="IPR005821">
    <property type="entry name" value="Ion_trans_dom"/>
</dbReference>
<evidence type="ECO:0000256" key="8">
    <source>
        <dbReference type="SAM" id="MobiDB-lite"/>
    </source>
</evidence>
<dbReference type="InterPro" id="IPR002048">
    <property type="entry name" value="EF_hand_dom"/>
</dbReference>
<keyword evidence="12" id="KW-1185">Reference proteome</keyword>
<dbReference type="Gene3D" id="1.10.287.70">
    <property type="match status" value="1"/>
</dbReference>
<feature type="compositionally biased region" description="Basic and acidic residues" evidence="8">
    <location>
        <begin position="542"/>
        <end position="563"/>
    </location>
</feature>
<dbReference type="SUPFAM" id="SSF88697">
    <property type="entry name" value="PUA domain-like"/>
    <property type="match status" value="1"/>
</dbReference>
<dbReference type="GO" id="GO:0000495">
    <property type="term" value="P:box H/ACA sno(s)RNA 3'-end processing"/>
    <property type="evidence" value="ECO:0007669"/>
    <property type="project" value="TreeGrafter"/>
</dbReference>
<dbReference type="GO" id="GO:0016020">
    <property type="term" value="C:membrane"/>
    <property type="evidence" value="ECO:0007669"/>
    <property type="project" value="UniProtKB-SubCell"/>
</dbReference>
<dbReference type="InterPro" id="IPR011992">
    <property type="entry name" value="EF-hand-dom_pair"/>
</dbReference>
<dbReference type="GO" id="GO:0003723">
    <property type="term" value="F:RNA binding"/>
    <property type="evidence" value="ECO:0007669"/>
    <property type="project" value="InterPro"/>
</dbReference>